<feature type="compositionally biased region" description="Low complexity" evidence="5">
    <location>
        <begin position="1"/>
        <end position="22"/>
    </location>
</feature>
<keyword evidence="3 7" id="KW-0418">Kinase</keyword>
<dbReference type="Gene3D" id="2.60.200.40">
    <property type="match status" value="1"/>
</dbReference>
<proteinExistence type="predicted"/>
<feature type="region of interest" description="Disordered" evidence="5">
    <location>
        <begin position="1"/>
        <end position="40"/>
    </location>
</feature>
<dbReference type="AlphaFoldDB" id="A0A0M0J6A0"/>
<evidence type="ECO:0000256" key="1">
    <source>
        <dbReference type="ARBA" id="ARBA00022679"/>
    </source>
</evidence>
<protein>
    <submittedName>
        <fullName evidence="7">Sphingosine kinase</fullName>
    </submittedName>
</protein>
<dbReference type="GO" id="GO:0016301">
    <property type="term" value="F:kinase activity"/>
    <property type="evidence" value="ECO:0007669"/>
    <property type="project" value="UniProtKB-KW"/>
</dbReference>
<dbReference type="InterPro" id="IPR017438">
    <property type="entry name" value="ATP-NAD_kinase_N"/>
</dbReference>
<dbReference type="Pfam" id="PF19279">
    <property type="entry name" value="YegS_C"/>
    <property type="match status" value="1"/>
</dbReference>
<dbReference type="InterPro" id="IPR050187">
    <property type="entry name" value="Lipid_Phosphate_FormReg"/>
</dbReference>
<evidence type="ECO:0000313" key="7">
    <source>
        <dbReference type="EMBL" id="KOO21758.1"/>
    </source>
</evidence>
<dbReference type="SUPFAM" id="SSF111331">
    <property type="entry name" value="NAD kinase/diacylglycerol kinase-like"/>
    <property type="match status" value="1"/>
</dbReference>
<gene>
    <name evidence="7" type="ORF">Ctob_001067</name>
</gene>
<dbReference type="GO" id="GO:0008654">
    <property type="term" value="P:phospholipid biosynthetic process"/>
    <property type="evidence" value="ECO:0007669"/>
    <property type="project" value="InterPro"/>
</dbReference>
<dbReference type="InterPro" id="IPR016064">
    <property type="entry name" value="NAD/diacylglycerol_kinase_sf"/>
</dbReference>
<dbReference type="NCBIfam" id="TIGR00147">
    <property type="entry name" value="YegS/Rv2252/BmrU family lipid kinase"/>
    <property type="match status" value="1"/>
</dbReference>
<keyword evidence="2" id="KW-0547">Nucleotide-binding</keyword>
<evidence type="ECO:0000256" key="3">
    <source>
        <dbReference type="ARBA" id="ARBA00022777"/>
    </source>
</evidence>
<sequence>MASEVGEVAVAVVDTPASTEAPEYPPPPPASTEAQEGSAAVVDMPTSTEMKEVPAPVTPEAVEIPAVAVEIPEVVAVTPASPPPGPPEAPPASTKGKPPLLAPFTTAASEAISVKKVVVIYNPVSGGKRGQKLMDNVVNPAFKEAGVEVVALATQHSGHGVGLAETADLTGVDALCALGGDGTLSEVINGFMRREPQPSCAIGFLPGGTGNTFMHDVMGKKQRGEAAVRAAVAVIMGGLTRKVDLSRLECFGPDGTTPLTRYSINIVTAGFGVVINAKAETRRWMGPARYSFTQTLEIVKLAFGRKSPPCTFTIDGEKHEFGCFVICMMNNKHTGASIRVCPRAQLDDGKIDIMYTPSHIGVLKALKLDGMIKAGGKHIHDKLVSYKFATSSIELATAAGQPPLELMVDGDIIGVTPLKTTVLPAALTLLTPGQSPPS</sequence>
<keyword evidence="1" id="KW-0808">Transferase</keyword>
<name>A0A0M0J6A0_9EUKA</name>
<evidence type="ECO:0000256" key="5">
    <source>
        <dbReference type="SAM" id="MobiDB-lite"/>
    </source>
</evidence>
<keyword evidence="8" id="KW-1185">Reference proteome</keyword>
<accession>A0A0M0J6A0</accession>
<dbReference type="Gene3D" id="3.40.50.10330">
    <property type="entry name" value="Probable inorganic polyphosphate/atp-NAD kinase, domain 1"/>
    <property type="match status" value="1"/>
</dbReference>
<evidence type="ECO:0000256" key="4">
    <source>
        <dbReference type="ARBA" id="ARBA00022840"/>
    </source>
</evidence>
<dbReference type="PROSITE" id="PS50146">
    <property type="entry name" value="DAGK"/>
    <property type="match status" value="1"/>
</dbReference>
<evidence type="ECO:0000256" key="2">
    <source>
        <dbReference type="ARBA" id="ARBA00022741"/>
    </source>
</evidence>
<evidence type="ECO:0000313" key="8">
    <source>
        <dbReference type="Proteomes" id="UP000037460"/>
    </source>
</evidence>
<dbReference type="PANTHER" id="PTHR12358:SF54">
    <property type="entry name" value="SPHINGOSINE KINASE RELATED PROTEIN"/>
    <property type="match status" value="1"/>
</dbReference>
<dbReference type="Pfam" id="PF00781">
    <property type="entry name" value="DAGK_cat"/>
    <property type="match status" value="1"/>
</dbReference>
<dbReference type="InterPro" id="IPR045540">
    <property type="entry name" value="YegS/DAGK_C"/>
</dbReference>
<dbReference type="Proteomes" id="UP000037460">
    <property type="component" value="Unassembled WGS sequence"/>
</dbReference>
<keyword evidence="4" id="KW-0067">ATP-binding</keyword>
<dbReference type="SMART" id="SM00046">
    <property type="entry name" value="DAGKc"/>
    <property type="match status" value="1"/>
</dbReference>
<comment type="caution">
    <text evidence="7">The sequence shown here is derived from an EMBL/GenBank/DDBJ whole genome shotgun (WGS) entry which is preliminary data.</text>
</comment>
<dbReference type="InterPro" id="IPR005218">
    <property type="entry name" value="Diacylglycerol/lipid_kinase"/>
</dbReference>
<organism evidence="7 8">
    <name type="scientific">Chrysochromulina tobinii</name>
    <dbReference type="NCBI Taxonomy" id="1460289"/>
    <lineage>
        <taxon>Eukaryota</taxon>
        <taxon>Haptista</taxon>
        <taxon>Haptophyta</taxon>
        <taxon>Prymnesiophyceae</taxon>
        <taxon>Prymnesiales</taxon>
        <taxon>Chrysochromulinaceae</taxon>
        <taxon>Chrysochromulina</taxon>
    </lineage>
</organism>
<dbReference type="PANTHER" id="PTHR12358">
    <property type="entry name" value="SPHINGOSINE KINASE"/>
    <property type="match status" value="1"/>
</dbReference>
<evidence type="ECO:0000259" key="6">
    <source>
        <dbReference type="PROSITE" id="PS50146"/>
    </source>
</evidence>
<dbReference type="InterPro" id="IPR001206">
    <property type="entry name" value="Diacylglycerol_kinase_cat_dom"/>
</dbReference>
<dbReference type="OrthoDB" id="3853857at2759"/>
<reference evidence="8" key="1">
    <citation type="journal article" date="2015" name="PLoS Genet.">
        <title>Genome Sequence and Transcriptome Analyses of Chrysochromulina tobin: Metabolic Tools for Enhanced Algal Fitness in the Prominent Order Prymnesiales (Haptophyceae).</title>
        <authorList>
            <person name="Hovde B.T."/>
            <person name="Deodato C.R."/>
            <person name="Hunsperger H.M."/>
            <person name="Ryken S.A."/>
            <person name="Yost W."/>
            <person name="Jha R.K."/>
            <person name="Patterson J."/>
            <person name="Monnat R.J. Jr."/>
            <person name="Barlow S.B."/>
            <person name="Starkenburg S.R."/>
            <person name="Cattolico R.A."/>
        </authorList>
    </citation>
    <scope>NUCLEOTIDE SEQUENCE</scope>
    <source>
        <strain evidence="8">CCMP291</strain>
    </source>
</reference>
<dbReference type="EMBL" id="JWZX01003336">
    <property type="protein sequence ID" value="KOO21758.1"/>
    <property type="molecule type" value="Genomic_DNA"/>
</dbReference>
<feature type="domain" description="DAGKc" evidence="6">
    <location>
        <begin position="112"/>
        <end position="252"/>
    </location>
</feature>
<dbReference type="GO" id="GO:0005524">
    <property type="term" value="F:ATP binding"/>
    <property type="evidence" value="ECO:0007669"/>
    <property type="project" value="UniProtKB-KW"/>
</dbReference>